<name>A0A9P9YIP7_9MUSC</name>
<dbReference type="AlphaFoldDB" id="A0A9P9YIP7"/>
<evidence type="ECO:0000256" key="1">
    <source>
        <dbReference type="SAM" id="MobiDB-lite"/>
    </source>
</evidence>
<keyword evidence="3" id="KW-1185">Reference proteome</keyword>
<evidence type="ECO:0000313" key="2">
    <source>
        <dbReference type="EMBL" id="KAI8037676.1"/>
    </source>
</evidence>
<feature type="compositionally biased region" description="Basic and acidic residues" evidence="1">
    <location>
        <begin position="53"/>
        <end position="64"/>
    </location>
</feature>
<feature type="region of interest" description="Disordered" evidence="1">
    <location>
        <begin position="36"/>
        <end position="112"/>
    </location>
</feature>
<accession>A0A9P9YIP7</accession>
<evidence type="ECO:0000313" key="3">
    <source>
        <dbReference type="Proteomes" id="UP001059596"/>
    </source>
</evidence>
<proteinExistence type="predicted"/>
<gene>
    <name evidence="2" type="ORF">M5D96_009481</name>
</gene>
<feature type="compositionally biased region" description="Low complexity" evidence="1">
    <location>
        <begin position="69"/>
        <end position="81"/>
    </location>
</feature>
<reference evidence="2" key="1">
    <citation type="journal article" date="2023" name="Genome Biol. Evol.">
        <title>Long-read-based Genome Assembly of Drosophila gunungcola Reveals Fewer Chemosensory Genes in Flower-breeding Species.</title>
        <authorList>
            <person name="Negi A."/>
            <person name="Liao B.Y."/>
            <person name="Yeh S.D."/>
        </authorList>
    </citation>
    <scope>NUCLEOTIDE SEQUENCE</scope>
    <source>
        <strain evidence="2">Sukarami</strain>
    </source>
</reference>
<organism evidence="2 3">
    <name type="scientific">Drosophila gunungcola</name>
    <name type="common">fruit fly</name>
    <dbReference type="NCBI Taxonomy" id="103775"/>
    <lineage>
        <taxon>Eukaryota</taxon>
        <taxon>Metazoa</taxon>
        <taxon>Ecdysozoa</taxon>
        <taxon>Arthropoda</taxon>
        <taxon>Hexapoda</taxon>
        <taxon>Insecta</taxon>
        <taxon>Pterygota</taxon>
        <taxon>Neoptera</taxon>
        <taxon>Endopterygota</taxon>
        <taxon>Diptera</taxon>
        <taxon>Brachycera</taxon>
        <taxon>Muscomorpha</taxon>
        <taxon>Ephydroidea</taxon>
        <taxon>Drosophilidae</taxon>
        <taxon>Drosophila</taxon>
        <taxon>Sophophora</taxon>
    </lineage>
</organism>
<dbReference type="EMBL" id="JAMKOV010000011">
    <property type="protein sequence ID" value="KAI8037676.1"/>
    <property type="molecule type" value="Genomic_DNA"/>
</dbReference>
<protein>
    <submittedName>
        <fullName evidence="2">Uncharacterized protein</fullName>
    </submittedName>
</protein>
<dbReference type="Proteomes" id="UP001059596">
    <property type="component" value="Unassembled WGS sequence"/>
</dbReference>
<comment type="caution">
    <text evidence="2">The sequence shown here is derived from an EMBL/GenBank/DDBJ whole genome shotgun (WGS) entry which is preliminary data.</text>
</comment>
<sequence length="126" mass="13960">MHLGPSSSRAANGALLQLPSYYPLLARLQIKGGVPRVWGPASHAIAPRTRYRRGQEGWTKTEGRKRNRPSTPSTSQQSSRSQESVEHLHAVRPTSCKTQSLAVPRRPSPPRTMQQLLEAKLKSMLA</sequence>